<dbReference type="PANTHER" id="PTHR10434:SF11">
    <property type="entry name" value="1-ACYL-SN-GLYCEROL-3-PHOSPHATE ACYLTRANSFERASE"/>
    <property type="match status" value="1"/>
</dbReference>
<feature type="region of interest" description="Disordered" evidence="3">
    <location>
        <begin position="228"/>
        <end position="256"/>
    </location>
</feature>
<name>A0A3N0DUL5_9ACTN</name>
<dbReference type="GO" id="GO:0006654">
    <property type="term" value="P:phosphatidic acid biosynthetic process"/>
    <property type="evidence" value="ECO:0007669"/>
    <property type="project" value="TreeGrafter"/>
</dbReference>
<keyword evidence="2 5" id="KW-0012">Acyltransferase</keyword>
<comment type="caution">
    <text evidence="5">The sequence shown here is derived from an EMBL/GenBank/DDBJ whole genome shotgun (WGS) entry which is preliminary data.</text>
</comment>
<dbReference type="CDD" id="cd07989">
    <property type="entry name" value="LPLAT_AGPAT-like"/>
    <property type="match status" value="1"/>
</dbReference>
<evidence type="ECO:0000313" key="5">
    <source>
        <dbReference type="EMBL" id="RNL79288.1"/>
    </source>
</evidence>
<gene>
    <name evidence="5" type="ORF">EFL95_09805</name>
</gene>
<dbReference type="InterPro" id="IPR002123">
    <property type="entry name" value="Plipid/glycerol_acylTrfase"/>
</dbReference>
<dbReference type="RefSeq" id="WP_123233790.1">
    <property type="nucleotide sequence ID" value="NZ_RJSG01000002.1"/>
</dbReference>
<dbReference type="Proteomes" id="UP000277094">
    <property type="component" value="Unassembled WGS sequence"/>
</dbReference>
<proteinExistence type="predicted"/>
<feature type="domain" description="Phospholipid/glycerol acyltransferase" evidence="4">
    <location>
        <begin position="57"/>
        <end position="167"/>
    </location>
</feature>
<dbReference type="PANTHER" id="PTHR10434">
    <property type="entry name" value="1-ACYL-SN-GLYCEROL-3-PHOSPHATE ACYLTRANSFERASE"/>
    <property type="match status" value="1"/>
</dbReference>
<evidence type="ECO:0000256" key="3">
    <source>
        <dbReference type="SAM" id="MobiDB-lite"/>
    </source>
</evidence>
<dbReference type="EMBL" id="RJSG01000002">
    <property type="protein sequence ID" value="RNL79288.1"/>
    <property type="molecule type" value="Genomic_DNA"/>
</dbReference>
<protein>
    <submittedName>
        <fullName evidence="5">1-acyl-sn-glycerol-3-phosphate acyltransferase</fullName>
    </submittedName>
</protein>
<dbReference type="GO" id="GO:0005886">
    <property type="term" value="C:plasma membrane"/>
    <property type="evidence" value="ECO:0007669"/>
    <property type="project" value="TreeGrafter"/>
</dbReference>
<organism evidence="5 6">
    <name type="scientific">Nocardioides marmorisolisilvae</name>
    <dbReference type="NCBI Taxonomy" id="1542737"/>
    <lineage>
        <taxon>Bacteria</taxon>
        <taxon>Bacillati</taxon>
        <taxon>Actinomycetota</taxon>
        <taxon>Actinomycetes</taxon>
        <taxon>Propionibacteriales</taxon>
        <taxon>Nocardioidaceae</taxon>
        <taxon>Nocardioides</taxon>
    </lineage>
</organism>
<dbReference type="Pfam" id="PF01553">
    <property type="entry name" value="Acyltransferase"/>
    <property type="match status" value="1"/>
</dbReference>
<evidence type="ECO:0000256" key="2">
    <source>
        <dbReference type="ARBA" id="ARBA00023315"/>
    </source>
</evidence>
<reference evidence="5 6" key="1">
    <citation type="submission" date="2018-11" db="EMBL/GenBank/DDBJ databases">
        <authorList>
            <person name="Li F."/>
        </authorList>
    </citation>
    <scope>NUCLEOTIDE SEQUENCE [LARGE SCALE GENOMIC DNA]</scope>
    <source>
        <strain evidence="5 6">KIS18-7</strain>
    </source>
</reference>
<evidence type="ECO:0000259" key="4">
    <source>
        <dbReference type="SMART" id="SM00563"/>
    </source>
</evidence>
<evidence type="ECO:0000256" key="1">
    <source>
        <dbReference type="ARBA" id="ARBA00022679"/>
    </source>
</evidence>
<dbReference type="SUPFAM" id="SSF69593">
    <property type="entry name" value="Glycerol-3-phosphate (1)-acyltransferase"/>
    <property type="match status" value="1"/>
</dbReference>
<keyword evidence="1 5" id="KW-0808">Transferase</keyword>
<accession>A0A3N0DUL5</accession>
<dbReference type="OrthoDB" id="9808424at2"/>
<keyword evidence="6" id="KW-1185">Reference proteome</keyword>
<sequence>MTTAQQSVHHQLPSTLDVRHPARLMLHGLRPAFAAVAHRRWDLEVLGAENVPARGPVVTVGNHIGFLDGPLMAIVGPRPVHALTKSELFSGPLGAFLTGSGQIPTSRDEVDPAAIKSALRVLREGGVAGVFPERTRGAGTLAEAAGGAAYLALVTGAPVVPMAFLGTRLPGSAATFPPAGVRIVVSHGSPLTVEQQDWPRRSHEVAALTERIRLAIIATVQEAVRASGVELPGDLPETDGTSPGVGPASERSKEEQ</sequence>
<dbReference type="GO" id="GO:0003841">
    <property type="term" value="F:1-acylglycerol-3-phosphate O-acyltransferase activity"/>
    <property type="evidence" value="ECO:0007669"/>
    <property type="project" value="TreeGrafter"/>
</dbReference>
<dbReference type="AlphaFoldDB" id="A0A3N0DUL5"/>
<evidence type="ECO:0000313" key="6">
    <source>
        <dbReference type="Proteomes" id="UP000277094"/>
    </source>
</evidence>
<dbReference type="SMART" id="SM00563">
    <property type="entry name" value="PlsC"/>
    <property type="match status" value="1"/>
</dbReference>